<dbReference type="EMBL" id="PNXT01000001">
    <property type="protein sequence ID" value="PTX88766.1"/>
    <property type="molecule type" value="Genomic_DNA"/>
</dbReference>
<organism evidence="1 2">
    <name type="scientific">Enterobacter hormaechei</name>
    <dbReference type="NCBI Taxonomy" id="158836"/>
    <lineage>
        <taxon>Bacteria</taxon>
        <taxon>Pseudomonadati</taxon>
        <taxon>Pseudomonadota</taxon>
        <taxon>Gammaproteobacteria</taxon>
        <taxon>Enterobacterales</taxon>
        <taxon>Enterobacteriaceae</taxon>
        <taxon>Enterobacter</taxon>
        <taxon>Enterobacter cloacae complex</taxon>
    </lineage>
</organism>
<gene>
    <name evidence="1" type="ORF">C1O12_10345</name>
</gene>
<proteinExistence type="predicted"/>
<evidence type="ECO:0000313" key="1">
    <source>
        <dbReference type="EMBL" id="PTX88766.1"/>
    </source>
</evidence>
<reference evidence="1 2" key="1">
    <citation type="submission" date="2018-01" db="EMBL/GenBank/DDBJ databases">
        <title>Geographic spread and resistance mechanisms of dominant carbapenem-resistant Enterobacter cloacae complex clones ST171 and ST78.</title>
        <authorList>
            <person name="Gomez-Simmonds A."/>
            <person name="Annavajhala M.K."/>
            <person name="Wang Z."/>
            <person name="Macesic N."/>
            <person name="Hu Y."/>
            <person name="Giddins M.J."/>
            <person name="O'Malley A."/>
            <person name="Toussaint N.C."/>
            <person name="Whittier S."/>
            <person name="Torres V.J."/>
            <person name="Uhlemann A.-C."/>
        </authorList>
    </citation>
    <scope>NUCLEOTIDE SEQUENCE [LARGE SCALE GENOMIC DNA]</scope>
    <source>
        <strain evidence="1 2">78</strain>
    </source>
</reference>
<dbReference type="Proteomes" id="UP000244004">
    <property type="component" value="Unassembled WGS sequence"/>
</dbReference>
<name>A0A3S0IY93_9ENTR</name>
<dbReference type="RefSeq" id="WP_022648327.1">
    <property type="nucleotide sequence ID" value="NZ_AP025764.1"/>
</dbReference>
<sequence>MIELASEVVNFIVNKIGLIFSLAALVLSFLSYRNSKLIKKKSDKDALYKFKTETLLKAREFEIAFQDSYDKINGFIKELQGNNTLFAEPKNVILNGLISQRDSFYKQCVLDAKATCLKLIDNFDTLSEDEIAEYHKVFNSELERLKANNKRLDSKFTSLIQSIAVK</sequence>
<dbReference type="AlphaFoldDB" id="A0A3S0IY93"/>
<accession>A0A3S0IY93</accession>
<evidence type="ECO:0000313" key="2">
    <source>
        <dbReference type="Proteomes" id="UP000244004"/>
    </source>
</evidence>
<comment type="caution">
    <text evidence="1">The sequence shown here is derived from an EMBL/GenBank/DDBJ whole genome shotgun (WGS) entry which is preliminary data.</text>
</comment>
<dbReference type="GeneID" id="99706132"/>
<protein>
    <submittedName>
        <fullName evidence="1">Uncharacterized protein</fullName>
    </submittedName>
</protein>